<organism evidence="1 2">
    <name type="scientific">Dioscorea alata</name>
    <name type="common">Purple yam</name>
    <dbReference type="NCBI Taxonomy" id="55571"/>
    <lineage>
        <taxon>Eukaryota</taxon>
        <taxon>Viridiplantae</taxon>
        <taxon>Streptophyta</taxon>
        <taxon>Embryophyta</taxon>
        <taxon>Tracheophyta</taxon>
        <taxon>Spermatophyta</taxon>
        <taxon>Magnoliopsida</taxon>
        <taxon>Liliopsida</taxon>
        <taxon>Dioscoreales</taxon>
        <taxon>Dioscoreaceae</taxon>
        <taxon>Dioscorea</taxon>
    </lineage>
</organism>
<keyword evidence="1" id="KW-0326">Glycosidase</keyword>
<evidence type="ECO:0000313" key="2">
    <source>
        <dbReference type="Proteomes" id="UP000827976"/>
    </source>
</evidence>
<keyword evidence="1" id="KW-0378">Hydrolase</keyword>
<sequence>MKFFSLLQALLIAGALSGLLGRLAVAQDCGCSPDLCCSQWGYCGSGNDYCGQGCQQGPCFGNNYGEDEGGDGGGAVGDIVTPAFFDGIASQAGDGCAGNGFYTRDAFLSAAESFSDFGTTGDDDAKKREIAAFFAHVTHETGHFCYIEEINGANNNYCEASTEYPCNPDKQYFGRGPLQLSWNYNYISAGQAIGFDGLNSPETVGNDNVISFKSALWFWDARGVHDAITSGQGFGATTRIINGDLECDGKNPDTMNARVGYYQDYCNQLGVSPGDNLTC</sequence>
<accession>A0ACB7VBB8</accession>
<protein>
    <submittedName>
        <fullName evidence="1">Chitinase protein</fullName>
        <ecNumber evidence="1">3.2.1.14</ecNumber>
    </submittedName>
</protein>
<comment type="caution">
    <text evidence="1">The sequence shown here is derived from an EMBL/GenBank/DDBJ whole genome shotgun (WGS) entry which is preliminary data.</text>
</comment>
<keyword evidence="2" id="KW-1185">Reference proteome</keyword>
<reference evidence="2" key="1">
    <citation type="journal article" date="2022" name="Nat. Commun.">
        <title>Chromosome evolution and the genetic basis of agronomically important traits in greater yam.</title>
        <authorList>
            <person name="Bredeson J.V."/>
            <person name="Lyons J.B."/>
            <person name="Oniyinde I.O."/>
            <person name="Okereke N.R."/>
            <person name="Kolade O."/>
            <person name="Nnabue I."/>
            <person name="Nwadili C.O."/>
            <person name="Hribova E."/>
            <person name="Parker M."/>
            <person name="Nwogha J."/>
            <person name="Shu S."/>
            <person name="Carlson J."/>
            <person name="Kariba R."/>
            <person name="Muthemba S."/>
            <person name="Knop K."/>
            <person name="Barton G.J."/>
            <person name="Sherwood A.V."/>
            <person name="Lopez-Montes A."/>
            <person name="Asiedu R."/>
            <person name="Jamnadass R."/>
            <person name="Muchugi A."/>
            <person name="Goodstein D."/>
            <person name="Egesi C.N."/>
            <person name="Featherston J."/>
            <person name="Asfaw A."/>
            <person name="Simpson G.G."/>
            <person name="Dolezel J."/>
            <person name="Hendre P.S."/>
            <person name="Van Deynze A."/>
            <person name="Kumar P.L."/>
            <person name="Obidiegwu J.E."/>
            <person name="Bhattacharjee R."/>
            <person name="Rokhsar D.S."/>
        </authorList>
    </citation>
    <scope>NUCLEOTIDE SEQUENCE [LARGE SCALE GENOMIC DNA]</scope>
    <source>
        <strain evidence="2">cv. TDa95/00328</strain>
    </source>
</reference>
<gene>
    <name evidence="1" type="ORF">IHE45_10G059400</name>
</gene>
<dbReference type="EC" id="3.2.1.14" evidence="1"/>
<dbReference type="Proteomes" id="UP000827976">
    <property type="component" value="Chromosome 10"/>
</dbReference>
<name>A0ACB7VBB8_DIOAL</name>
<dbReference type="EMBL" id="CM037020">
    <property type="protein sequence ID" value="KAH7670902.1"/>
    <property type="molecule type" value="Genomic_DNA"/>
</dbReference>
<proteinExistence type="predicted"/>
<evidence type="ECO:0000313" key="1">
    <source>
        <dbReference type="EMBL" id="KAH7670902.1"/>
    </source>
</evidence>